<comment type="caution">
    <text evidence="1">The sequence shown here is derived from an EMBL/GenBank/DDBJ whole genome shotgun (WGS) entry which is preliminary data.</text>
</comment>
<dbReference type="Pfam" id="PF10294">
    <property type="entry name" value="Methyltransf_16"/>
    <property type="match status" value="1"/>
</dbReference>
<dbReference type="AlphaFoldDB" id="A0A177BD69"/>
<evidence type="ECO:0000313" key="2">
    <source>
        <dbReference type="Proteomes" id="UP000078046"/>
    </source>
</evidence>
<dbReference type="InterPro" id="IPR019410">
    <property type="entry name" value="Methyltransf_16"/>
</dbReference>
<dbReference type="CDD" id="cd02440">
    <property type="entry name" value="AdoMet_MTases"/>
    <property type="match status" value="1"/>
</dbReference>
<dbReference type="EMBL" id="LWCA01000049">
    <property type="protein sequence ID" value="OAF71464.1"/>
    <property type="molecule type" value="Genomic_DNA"/>
</dbReference>
<organism evidence="1 2">
    <name type="scientific">Intoshia linei</name>
    <dbReference type="NCBI Taxonomy" id="1819745"/>
    <lineage>
        <taxon>Eukaryota</taxon>
        <taxon>Metazoa</taxon>
        <taxon>Spiralia</taxon>
        <taxon>Lophotrochozoa</taxon>
        <taxon>Mesozoa</taxon>
        <taxon>Orthonectida</taxon>
        <taxon>Rhopaluridae</taxon>
        <taxon>Intoshia</taxon>
    </lineage>
</organism>
<gene>
    <name evidence="1" type="ORF">A3Q56_00757</name>
</gene>
<protein>
    <recommendedName>
        <fullName evidence="3">Methyltransferase small domain-containing protein</fullName>
    </recommendedName>
</protein>
<evidence type="ECO:0000313" key="1">
    <source>
        <dbReference type="EMBL" id="OAF71464.1"/>
    </source>
</evidence>
<dbReference type="Proteomes" id="UP000078046">
    <property type="component" value="Unassembled WGS sequence"/>
</dbReference>
<dbReference type="InterPro" id="IPR029063">
    <property type="entry name" value="SAM-dependent_MTases_sf"/>
</dbReference>
<accession>A0A177BD69</accession>
<reference evidence="1 2" key="1">
    <citation type="submission" date="2016-04" db="EMBL/GenBank/DDBJ databases">
        <title>The genome of Intoshia linei affirms orthonectids as highly simplified spiralians.</title>
        <authorList>
            <person name="Mikhailov K.V."/>
            <person name="Slusarev G.S."/>
            <person name="Nikitin M.A."/>
            <person name="Logacheva M.D."/>
            <person name="Penin A."/>
            <person name="Aleoshin V."/>
            <person name="Panchin Y.V."/>
        </authorList>
    </citation>
    <scope>NUCLEOTIDE SEQUENCE [LARGE SCALE GENOMIC DNA]</scope>
    <source>
        <strain evidence="1">Intl2013</strain>
        <tissue evidence="1">Whole animal</tissue>
    </source>
</reference>
<name>A0A177BD69_9BILA</name>
<proteinExistence type="predicted"/>
<evidence type="ECO:0008006" key="3">
    <source>
        <dbReference type="Google" id="ProtNLM"/>
    </source>
</evidence>
<dbReference type="SUPFAM" id="SSF53335">
    <property type="entry name" value="S-adenosyl-L-methionine-dependent methyltransferases"/>
    <property type="match status" value="1"/>
</dbReference>
<dbReference type="Gene3D" id="3.40.50.150">
    <property type="entry name" value="Vaccinia Virus protein VP39"/>
    <property type="match status" value="1"/>
</dbReference>
<keyword evidence="2" id="KW-1185">Reference proteome</keyword>
<dbReference type="OrthoDB" id="413520at2759"/>
<dbReference type="PANTHER" id="PTHR14614">
    <property type="entry name" value="HEPATOCELLULAR CARCINOMA-ASSOCIATED ANTIGEN"/>
    <property type="match status" value="1"/>
</dbReference>
<sequence length="160" mass="18578">MINLIMENLNQFKDKIILELGCGTGIVGLFLAKHAKQVYLSDVMFKDYEYTKKIYDNIKLNKVKNVSSVQIEWGRITKKLVDFIESNEINVVIASDIFYQRKGTITVSTERSNSYTIIEDLRAFKLVAKSIDHANNKNIEKYLDNVKNLKYDTFQLQLIE</sequence>